<name>A0A9D3YQL2_DREPO</name>
<dbReference type="AlphaFoldDB" id="A0A9D3YQL2"/>
<dbReference type="Proteomes" id="UP000828390">
    <property type="component" value="Unassembled WGS sequence"/>
</dbReference>
<proteinExistence type="predicted"/>
<gene>
    <name evidence="2" type="ORF">DPMN_079357</name>
</gene>
<reference evidence="2" key="2">
    <citation type="submission" date="2020-11" db="EMBL/GenBank/DDBJ databases">
        <authorList>
            <person name="McCartney M.A."/>
            <person name="Auch B."/>
            <person name="Kono T."/>
            <person name="Mallez S."/>
            <person name="Becker A."/>
            <person name="Gohl D.M."/>
            <person name="Silverstein K.A.T."/>
            <person name="Koren S."/>
            <person name="Bechman K.B."/>
            <person name="Herman A."/>
            <person name="Abrahante J.E."/>
            <person name="Garbe J."/>
        </authorList>
    </citation>
    <scope>NUCLEOTIDE SEQUENCE</scope>
    <source>
        <strain evidence="2">Duluth1</strain>
        <tissue evidence="2">Whole animal</tissue>
    </source>
</reference>
<evidence type="ECO:0000313" key="3">
    <source>
        <dbReference type="Proteomes" id="UP000828390"/>
    </source>
</evidence>
<sequence>MVVNGNHDVGPVSGSPRCRNRKQLSADPHLAFSTSESTLAVNTCWDGFKICGYGRGRYRDKKVQGATQQKQDGIWNHFSDILY</sequence>
<reference evidence="2" key="1">
    <citation type="journal article" date="2019" name="bioRxiv">
        <title>The Genome of the Zebra Mussel, Dreissena polymorpha: A Resource for Invasive Species Research.</title>
        <authorList>
            <person name="McCartney M.A."/>
            <person name="Auch B."/>
            <person name="Kono T."/>
            <person name="Mallez S."/>
            <person name="Zhang Y."/>
            <person name="Obille A."/>
            <person name="Becker A."/>
            <person name="Abrahante J.E."/>
            <person name="Garbe J."/>
            <person name="Badalamenti J.P."/>
            <person name="Herman A."/>
            <person name="Mangelson H."/>
            <person name="Liachko I."/>
            <person name="Sullivan S."/>
            <person name="Sone E.D."/>
            <person name="Koren S."/>
            <person name="Silverstein K.A.T."/>
            <person name="Beckman K.B."/>
            <person name="Gohl D.M."/>
        </authorList>
    </citation>
    <scope>NUCLEOTIDE SEQUENCE</scope>
    <source>
        <strain evidence="2">Duluth1</strain>
        <tissue evidence="2">Whole animal</tissue>
    </source>
</reference>
<protein>
    <submittedName>
        <fullName evidence="2">Uncharacterized protein</fullName>
    </submittedName>
</protein>
<feature type="region of interest" description="Disordered" evidence="1">
    <location>
        <begin position="1"/>
        <end position="20"/>
    </location>
</feature>
<accession>A0A9D3YQL2</accession>
<evidence type="ECO:0000313" key="2">
    <source>
        <dbReference type="EMBL" id="KAH3704301.1"/>
    </source>
</evidence>
<organism evidence="2 3">
    <name type="scientific">Dreissena polymorpha</name>
    <name type="common">Zebra mussel</name>
    <name type="synonym">Mytilus polymorpha</name>
    <dbReference type="NCBI Taxonomy" id="45954"/>
    <lineage>
        <taxon>Eukaryota</taxon>
        <taxon>Metazoa</taxon>
        <taxon>Spiralia</taxon>
        <taxon>Lophotrochozoa</taxon>
        <taxon>Mollusca</taxon>
        <taxon>Bivalvia</taxon>
        <taxon>Autobranchia</taxon>
        <taxon>Heteroconchia</taxon>
        <taxon>Euheterodonta</taxon>
        <taxon>Imparidentia</taxon>
        <taxon>Neoheterodontei</taxon>
        <taxon>Myida</taxon>
        <taxon>Dreissenoidea</taxon>
        <taxon>Dreissenidae</taxon>
        <taxon>Dreissena</taxon>
    </lineage>
</organism>
<comment type="caution">
    <text evidence="2">The sequence shown here is derived from an EMBL/GenBank/DDBJ whole genome shotgun (WGS) entry which is preliminary data.</text>
</comment>
<keyword evidence="3" id="KW-1185">Reference proteome</keyword>
<dbReference type="EMBL" id="JAIWYP010000015">
    <property type="protein sequence ID" value="KAH3704301.1"/>
    <property type="molecule type" value="Genomic_DNA"/>
</dbReference>
<evidence type="ECO:0000256" key="1">
    <source>
        <dbReference type="SAM" id="MobiDB-lite"/>
    </source>
</evidence>